<dbReference type="Pfam" id="PF00353">
    <property type="entry name" value="HemolysinCabind"/>
    <property type="match status" value="9"/>
</dbReference>
<dbReference type="PROSITE" id="PS00330">
    <property type="entry name" value="HEMOLYSIN_CALCIUM"/>
    <property type="match status" value="4"/>
</dbReference>
<dbReference type="GO" id="GO:0005576">
    <property type="term" value="C:extracellular region"/>
    <property type="evidence" value="ECO:0007669"/>
    <property type="project" value="UniProtKB-SubCell"/>
</dbReference>
<sequence>MPYVAETETLVNTTAAGEQTSSSATVLKDGSYVVVWTSAGAVMAQHFAADGKKIGSEFTVIAPARLTGSPVVTATDDGGYVVTWQTFGEAVNSIINLTRQFGADDAPKTESGIQIGSLSKVGAQVSVTSFGSQIFYSWDVGENTTRSIKGRFYDTKTGLFGAELTLAPAGGYGKSMPAVTALKDGTFVLTYSSAMEDGSGLGIYALRFRSDGTPVTTGNPASQSVTGGFRVNTTVTNNQTNPSIAALEDGGFVIVWMSGAAIMAQRYGADGNAVGGEVNIATIGSTLMPFMMKVVALKEGGFFVVWHELGKDANGAAVMGQFVDAGGRLSGASFVVNKLTAGDQYLASATQKGFDILLTWSDSTQDGDGLGVMKQVIRKQADLTDQDETITGTSSDETFVTDPGGVSAGDSINGGGGTDTIVLAAAGTMDVTLPRVFSGIERLTGSPGNDVFIVSAERLEGLQKIDGAGGNDILRMKNTGTLDLSMMELVSIEKIEGTAGNDTIVGSAGRDIIDGGAGEDGMTGGAGDDTYYVDNASDSVTEREGGGFDDIVASVSYTLLAHIERLTLSGTGDLTARGNELDNVLVGNDGKNTLTGGLGNDDLDGGKGADLMVGGQGFDRYHVDDAKDIVDEAADNGGGRDTVVSTISFSLSGPAVRGEVENLTLAGEDDLDGIGNAIRNFITGNNGENELRGLAGNDQLDGGDRGRARDILVGGAGDDFYIVYGEEDIIDERADGGEGRDSVSASCSFDFESDNIRGDVEDLFLTGAGDFIGAGNRLANDIYGNEGNNILMGRDGDDLLDGGLGNDVLIGGTGNDTYFVSDQNDIVDERDGNGTDTVESFISYSLNARSNANILGAVENLILSRSASNIDGTGNELANQITGNAASNTLTGLGGDDRLDGGGGDDRLVGGVGNDTYIVDSVGDVVSEANGLGRDLVLSSVSFSLSDATRAIGAIENLTLTGTAANGTGNALDNVLTGNDLQNVLTGLSGNDILNGGKGADVLLGGKGSDIYYVDNMADLVDETGGRKGETDTVYSSVSFDFSDPMQAAGAVENLVLTGTAVSGTGNGFDNVLTGNGMNNILSGGAGNDLLIGGLGSDTLTGGSGADTFRFDTMPNARTNVDTITDFRSGEDTVLLENAIFTSLRATGKLGKTFFAVGTDGLAKDRDDFLIYNSKTGALMYDADANGKGAAMQIAWLGKNLQVSSTDFTVI</sequence>
<comment type="caution">
    <text evidence="4">The sequence shown here is derived from an EMBL/GenBank/DDBJ whole genome shotgun (WGS) entry which is preliminary data.</text>
</comment>
<dbReference type="PRINTS" id="PR00313">
    <property type="entry name" value="CABNDNGRPT"/>
</dbReference>
<dbReference type="GO" id="GO:0005509">
    <property type="term" value="F:calcium ion binding"/>
    <property type="evidence" value="ECO:0007669"/>
    <property type="project" value="InterPro"/>
</dbReference>
<reference evidence="4 5" key="1">
    <citation type="submission" date="2020-08" db="EMBL/GenBank/DDBJ databases">
        <title>Genomic Encyclopedia of Type Strains, Phase IV (KMG-IV): sequencing the most valuable type-strain genomes for metagenomic binning, comparative biology and taxonomic classification.</title>
        <authorList>
            <person name="Goeker M."/>
        </authorList>
    </citation>
    <scope>NUCLEOTIDE SEQUENCE [LARGE SCALE GENOMIC DNA]</scope>
    <source>
        <strain evidence="4 5">DSM 29853</strain>
    </source>
</reference>
<dbReference type="Gene3D" id="2.150.10.10">
    <property type="entry name" value="Serralysin-like metalloprotease, C-terminal"/>
    <property type="match status" value="6"/>
</dbReference>
<dbReference type="SUPFAM" id="SSF51120">
    <property type="entry name" value="beta-Roll"/>
    <property type="match status" value="6"/>
</dbReference>
<feature type="region of interest" description="Disordered" evidence="3">
    <location>
        <begin position="389"/>
        <end position="413"/>
    </location>
</feature>
<dbReference type="PANTHER" id="PTHR38340:SF1">
    <property type="entry name" value="S-LAYER PROTEIN"/>
    <property type="match status" value="1"/>
</dbReference>
<evidence type="ECO:0000313" key="4">
    <source>
        <dbReference type="EMBL" id="MBB4063509.1"/>
    </source>
</evidence>
<dbReference type="PANTHER" id="PTHR38340">
    <property type="entry name" value="S-LAYER PROTEIN"/>
    <property type="match status" value="1"/>
</dbReference>
<dbReference type="InterPro" id="IPR050557">
    <property type="entry name" value="RTX_toxin/Mannuronan_C5-epim"/>
</dbReference>
<proteinExistence type="predicted"/>
<keyword evidence="5" id="KW-1185">Reference proteome</keyword>
<evidence type="ECO:0000256" key="3">
    <source>
        <dbReference type="SAM" id="MobiDB-lite"/>
    </source>
</evidence>
<dbReference type="Proteomes" id="UP000528286">
    <property type="component" value="Unassembled WGS sequence"/>
</dbReference>
<evidence type="ECO:0000256" key="2">
    <source>
        <dbReference type="ARBA" id="ARBA00022525"/>
    </source>
</evidence>
<gene>
    <name evidence="4" type="ORF">GGR23_000670</name>
</gene>
<evidence type="ECO:0000313" key="5">
    <source>
        <dbReference type="Proteomes" id="UP000528286"/>
    </source>
</evidence>
<dbReference type="AlphaFoldDB" id="A0A7W6J2D2"/>
<dbReference type="InterPro" id="IPR001343">
    <property type="entry name" value="Hemolysn_Ca-bd"/>
</dbReference>
<keyword evidence="2" id="KW-0964">Secreted</keyword>
<dbReference type="RefSeq" id="WP_183364693.1">
    <property type="nucleotide sequence ID" value="NZ_JACIEZ010000001.1"/>
</dbReference>
<dbReference type="InterPro" id="IPR018511">
    <property type="entry name" value="Hemolysin-typ_Ca-bd_CS"/>
</dbReference>
<comment type="subcellular location">
    <subcellularLocation>
        <location evidence="1">Secreted</location>
    </subcellularLocation>
</comment>
<organism evidence="4 5">
    <name type="scientific">Gellertiella hungarica</name>
    <dbReference type="NCBI Taxonomy" id="1572859"/>
    <lineage>
        <taxon>Bacteria</taxon>
        <taxon>Pseudomonadati</taxon>
        <taxon>Pseudomonadota</taxon>
        <taxon>Alphaproteobacteria</taxon>
        <taxon>Hyphomicrobiales</taxon>
        <taxon>Rhizobiaceae</taxon>
        <taxon>Gellertiella</taxon>
    </lineage>
</organism>
<protein>
    <submittedName>
        <fullName evidence="4">Ca2+-binding RTX toxin-like protein</fullName>
    </submittedName>
</protein>
<accession>A0A7W6J2D2</accession>
<dbReference type="EMBL" id="JACIEZ010000001">
    <property type="protein sequence ID" value="MBB4063509.1"/>
    <property type="molecule type" value="Genomic_DNA"/>
</dbReference>
<name>A0A7W6J2D2_9HYPH</name>
<feature type="compositionally biased region" description="Polar residues" evidence="3">
    <location>
        <begin position="389"/>
        <end position="398"/>
    </location>
</feature>
<dbReference type="InterPro" id="IPR011049">
    <property type="entry name" value="Serralysin-like_metalloprot_C"/>
</dbReference>
<evidence type="ECO:0000256" key="1">
    <source>
        <dbReference type="ARBA" id="ARBA00004613"/>
    </source>
</evidence>